<accession>A0A507R668</accession>
<evidence type="ECO:0000313" key="3">
    <source>
        <dbReference type="Proteomes" id="UP000319663"/>
    </source>
</evidence>
<feature type="compositionally biased region" description="Low complexity" evidence="1">
    <location>
        <begin position="104"/>
        <end position="119"/>
    </location>
</feature>
<comment type="caution">
    <text evidence="2">The sequence shown here is derived from an EMBL/GenBank/DDBJ whole genome shotgun (WGS) entry which is preliminary data.</text>
</comment>
<dbReference type="EMBL" id="VIFY01000002">
    <property type="protein sequence ID" value="TQB77376.1"/>
    <property type="molecule type" value="Genomic_DNA"/>
</dbReference>
<gene>
    <name evidence="2" type="ORF">MPDQ_003014</name>
</gene>
<protein>
    <submittedName>
        <fullName evidence="2">Uncharacterized protein</fullName>
    </submittedName>
</protein>
<reference evidence="2 3" key="1">
    <citation type="submission" date="2019-06" db="EMBL/GenBank/DDBJ databases">
        <title>Wine fermentation using esterase from Monascus purpureus.</title>
        <authorList>
            <person name="Geng C."/>
            <person name="Zhang Y."/>
        </authorList>
    </citation>
    <scope>NUCLEOTIDE SEQUENCE [LARGE SCALE GENOMIC DNA]</scope>
    <source>
        <strain evidence="2">HQ1</strain>
    </source>
</reference>
<dbReference type="AlphaFoldDB" id="A0A507R668"/>
<feature type="region of interest" description="Disordered" evidence="1">
    <location>
        <begin position="1"/>
        <end position="62"/>
    </location>
</feature>
<keyword evidence="3" id="KW-1185">Reference proteome</keyword>
<feature type="compositionally biased region" description="Low complexity" evidence="1">
    <location>
        <begin position="7"/>
        <end position="25"/>
    </location>
</feature>
<evidence type="ECO:0000256" key="1">
    <source>
        <dbReference type="SAM" id="MobiDB-lite"/>
    </source>
</evidence>
<feature type="region of interest" description="Disordered" evidence="1">
    <location>
        <begin position="99"/>
        <end position="126"/>
    </location>
</feature>
<organism evidence="2 3">
    <name type="scientific">Monascus purpureus</name>
    <name type="common">Red mold</name>
    <name type="synonym">Monascus anka</name>
    <dbReference type="NCBI Taxonomy" id="5098"/>
    <lineage>
        <taxon>Eukaryota</taxon>
        <taxon>Fungi</taxon>
        <taxon>Dikarya</taxon>
        <taxon>Ascomycota</taxon>
        <taxon>Pezizomycotina</taxon>
        <taxon>Eurotiomycetes</taxon>
        <taxon>Eurotiomycetidae</taxon>
        <taxon>Eurotiales</taxon>
        <taxon>Aspergillaceae</taxon>
        <taxon>Monascus</taxon>
    </lineage>
</organism>
<sequence>MPTPSNLSLLPFTPSEPTSPSTPTPNRRSSECEHDAAPVTSLPSSVSTPKLAPIGRPGLGRSKSAAFLGLVSGDEDRDFEGLGGWRCYGAGAGPMSVISGGQWGTASGSTSSASSGNQNDPDDDADERAWLSINNRLELPSPPTTSFFQKDYITTANSSDGVGVSESKMWGNGPSSCTTIIPNPNHKRAVTTSTFLRASPSHHSTWATGSAPVPGYQSPVQAGWSVVPRLMLPAHHKQQ</sequence>
<evidence type="ECO:0000313" key="2">
    <source>
        <dbReference type="EMBL" id="TQB77376.1"/>
    </source>
</evidence>
<feature type="compositionally biased region" description="Low complexity" evidence="1">
    <location>
        <begin position="38"/>
        <end position="49"/>
    </location>
</feature>
<proteinExistence type="predicted"/>
<dbReference type="Proteomes" id="UP000319663">
    <property type="component" value="Unassembled WGS sequence"/>
</dbReference>
<name>A0A507R668_MONPU</name>